<comment type="similarity">
    <text evidence="2 26">Belongs to the fatty acyl-CoA reductase family.</text>
</comment>
<comment type="catalytic activity">
    <reaction evidence="21">
        <text>22-methyltricosanoyl-CoA + 2 NADPH + 2 H(+) = 22-methyltricosan-1-ol + 2 NADP(+) + CoA</text>
        <dbReference type="Rhea" id="RHEA:81775"/>
        <dbReference type="ChEBI" id="CHEBI:15378"/>
        <dbReference type="ChEBI" id="CHEBI:57287"/>
        <dbReference type="ChEBI" id="CHEBI:57783"/>
        <dbReference type="ChEBI" id="CHEBI:58349"/>
        <dbReference type="ChEBI" id="CHEBI:84916"/>
        <dbReference type="ChEBI" id="CHEBI:232001"/>
    </reaction>
    <physiologicalReaction direction="left-to-right" evidence="21">
        <dbReference type="Rhea" id="RHEA:81776"/>
    </physiologicalReaction>
</comment>
<dbReference type="GeneID" id="109475549"/>
<keyword evidence="8 26" id="KW-0443">Lipid metabolism</keyword>
<comment type="catalytic activity">
    <reaction evidence="11">
        <text>octadecanoyl-CoA + 2 NADPH + 2 H(+) = octadecan-1-ol + 2 NADP(+) + CoA</text>
        <dbReference type="Rhea" id="RHEA:36319"/>
        <dbReference type="ChEBI" id="CHEBI:15378"/>
        <dbReference type="ChEBI" id="CHEBI:32154"/>
        <dbReference type="ChEBI" id="CHEBI:57287"/>
        <dbReference type="ChEBI" id="CHEBI:57394"/>
        <dbReference type="ChEBI" id="CHEBI:57783"/>
        <dbReference type="ChEBI" id="CHEBI:58349"/>
        <dbReference type="EC" id="1.2.1.84"/>
    </reaction>
    <physiologicalReaction direction="left-to-right" evidence="11">
        <dbReference type="Rhea" id="RHEA:36320"/>
    </physiologicalReaction>
</comment>
<dbReference type="GO" id="GO:0102965">
    <property type="term" value="F:alcohol-forming long-chain fatty acyl-CoA reductase activity"/>
    <property type="evidence" value="ECO:0007669"/>
    <property type="project" value="UniProtKB-EC"/>
</dbReference>
<comment type="function">
    <text evidence="26">Catalyzes the reduction of fatty acyl-CoA to fatty alcohols.</text>
</comment>
<comment type="catalytic activity">
    <reaction evidence="20">
        <text>triacontanoyl-CoA + 2 NADPH + 2 H(+) = triacontan-1-ol + 2 NADP(+) + CoA</text>
        <dbReference type="Rhea" id="RHEA:81747"/>
        <dbReference type="ChEBI" id="CHEBI:15378"/>
        <dbReference type="ChEBI" id="CHEBI:28409"/>
        <dbReference type="ChEBI" id="CHEBI:57287"/>
        <dbReference type="ChEBI" id="CHEBI:57783"/>
        <dbReference type="ChEBI" id="CHEBI:58349"/>
        <dbReference type="ChEBI" id="CHEBI:76386"/>
    </reaction>
    <physiologicalReaction direction="left-to-right" evidence="20">
        <dbReference type="Rhea" id="RHEA:81748"/>
    </physiologicalReaction>
</comment>
<evidence type="ECO:0000313" key="30">
    <source>
        <dbReference type="RefSeq" id="XP_019631763.1"/>
    </source>
</evidence>
<dbReference type="RefSeq" id="XP_019631764.1">
    <property type="nucleotide sequence ID" value="XM_019776205.1"/>
</dbReference>
<dbReference type="CDD" id="cd09071">
    <property type="entry name" value="FAR_C"/>
    <property type="match status" value="1"/>
</dbReference>
<dbReference type="RefSeq" id="XP_019631763.1">
    <property type="nucleotide sequence ID" value="XM_019776204.1"/>
</dbReference>
<comment type="catalytic activity">
    <reaction evidence="22">
        <text>a very long-chain fatty acyl-CoA + 2 NADPH + 2 H(+) = a very long-chain primary fatty alcohol + 2 NADP(+) + CoA</text>
        <dbReference type="Rhea" id="RHEA:81751"/>
        <dbReference type="ChEBI" id="CHEBI:15378"/>
        <dbReference type="ChEBI" id="CHEBI:57287"/>
        <dbReference type="ChEBI" id="CHEBI:57783"/>
        <dbReference type="ChEBI" id="CHEBI:58349"/>
        <dbReference type="ChEBI" id="CHEBI:138261"/>
        <dbReference type="ChEBI" id="CHEBI:138741"/>
    </reaction>
    <physiologicalReaction direction="left-to-right" evidence="22">
        <dbReference type="Rhea" id="RHEA:81752"/>
    </physiologicalReaction>
</comment>
<comment type="catalytic activity">
    <reaction evidence="25">
        <text>20-methylheneicosanoyl-CoA + 2 NADPH + 2 H(+) = 20-methylheneicosan-1-ol + 2 NADP(+) + CoA</text>
        <dbReference type="Rhea" id="RHEA:81771"/>
        <dbReference type="ChEBI" id="CHEBI:15378"/>
        <dbReference type="ChEBI" id="CHEBI:57287"/>
        <dbReference type="ChEBI" id="CHEBI:57783"/>
        <dbReference type="ChEBI" id="CHEBI:58349"/>
        <dbReference type="ChEBI" id="CHEBI:84915"/>
        <dbReference type="ChEBI" id="CHEBI:232000"/>
    </reaction>
    <physiologicalReaction direction="left-to-right" evidence="25">
        <dbReference type="Rhea" id="RHEA:81772"/>
    </physiologicalReaction>
</comment>
<evidence type="ECO:0000256" key="11">
    <source>
        <dbReference type="ARBA" id="ARBA00047991"/>
    </source>
</evidence>
<organism evidence="29 30">
    <name type="scientific">Branchiostoma belcheri</name>
    <name type="common">Amphioxus</name>
    <dbReference type="NCBI Taxonomy" id="7741"/>
    <lineage>
        <taxon>Eukaryota</taxon>
        <taxon>Metazoa</taxon>
        <taxon>Chordata</taxon>
        <taxon>Cephalochordata</taxon>
        <taxon>Leptocardii</taxon>
        <taxon>Amphioxiformes</taxon>
        <taxon>Branchiostomatidae</taxon>
        <taxon>Branchiostoma</taxon>
    </lineage>
</organism>
<keyword evidence="9 26" id="KW-0472">Membrane</keyword>
<keyword evidence="29" id="KW-1185">Reference proteome</keyword>
<evidence type="ECO:0000256" key="3">
    <source>
        <dbReference type="ARBA" id="ARBA00022516"/>
    </source>
</evidence>
<evidence type="ECO:0000256" key="15">
    <source>
        <dbReference type="ARBA" id="ARBA00049930"/>
    </source>
</evidence>
<dbReference type="OrthoDB" id="429813at2759"/>
<evidence type="ECO:0000256" key="26">
    <source>
        <dbReference type="RuleBase" id="RU363097"/>
    </source>
</evidence>
<evidence type="ECO:0000256" key="18">
    <source>
        <dbReference type="ARBA" id="ARBA00050790"/>
    </source>
</evidence>
<evidence type="ECO:0000256" key="8">
    <source>
        <dbReference type="ARBA" id="ARBA00023098"/>
    </source>
</evidence>
<dbReference type="SUPFAM" id="SSF51735">
    <property type="entry name" value="NAD(P)-binding Rossmann-fold domains"/>
    <property type="match status" value="1"/>
</dbReference>
<evidence type="ECO:0000256" key="14">
    <source>
        <dbReference type="ARBA" id="ARBA00049865"/>
    </source>
</evidence>
<protein>
    <recommendedName>
        <fullName evidence="26">Fatty acyl-CoA reductase</fullName>
        <ecNumber evidence="26">1.2.1.84</ecNumber>
    </recommendedName>
</protein>
<evidence type="ECO:0000256" key="2">
    <source>
        <dbReference type="ARBA" id="ARBA00005928"/>
    </source>
</evidence>
<evidence type="ECO:0000256" key="6">
    <source>
        <dbReference type="ARBA" id="ARBA00022989"/>
    </source>
</evidence>
<evidence type="ECO:0000256" key="20">
    <source>
        <dbReference type="ARBA" id="ARBA00051173"/>
    </source>
</evidence>
<dbReference type="Pfam" id="PF03015">
    <property type="entry name" value="Sterile"/>
    <property type="match status" value="1"/>
</dbReference>
<keyword evidence="5 26" id="KW-0521">NADP</keyword>
<comment type="catalytic activity">
    <reaction evidence="14">
        <text>18-methylnonadecanoyl-CoA + 2 NADPH + 2 H(+) = 18-methylnonadecan-1-ol + 2 NADP(+) + CoA</text>
        <dbReference type="Rhea" id="RHEA:81767"/>
        <dbReference type="ChEBI" id="CHEBI:15378"/>
        <dbReference type="ChEBI" id="CHEBI:57287"/>
        <dbReference type="ChEBI" id="CHEBI:57783"/>
        <dbReference type="ChEBI" id="CHEBI:58349"/>
        <dbReference type="ChEBI" id="CHEBI:84914"/>
        <dbReference type="ChEBI" id="CHEBI:231999"/>
    </reaction>
    <physiologicalReaction direction="left-to-right" evidence="14">
        <dbReference type="Rhea" id="RHEA:81768"/>
    </physiologicalReaction>
</comment>
<comment type="catalytic activity">
    <reaction evidence="13">
        <text>a long-chain fatty acyl-CoA + 2 NADPH + 2 H(+) = a long-chain primary fatty alcohol + 2 NADP(+) + CoA</text>
        <dbReference type="Rhea" id="RHEA:52716"/>
        <dbReference type="ChEBI" id="CHEBI:15378"/>
        <dbReference type="ChEBI" id="CHEBI:57287"/>
        <dbReference type="ChEBI" id="CHEBI:57783"/>
        <dbReference type="ChEBI" id="CHEBI:58349"/>
        <dbReference type="ChEBI" id="CHEBI:77396"/>
        <dbReference type="ChEBI" id="CHEBI:83139"/>
        <dbReference type="EC" id="1.2.1.84"/>
    </reaction>
    <physiologicalReaction direction="left-to-right" evidence="13">
        <dbReference type="Rhea" id="RHEA:52717"/>
    </physiologicalReaction>
</comment>
<comment type="catalytic activity">
    <reaction evidence="18">
        <text>docosanoyl-CoA + 2 NADPH + 2 H(+) = docosan-1-ol + 2 NADP(+) + CoA</text>
        <dbReference type="Rhea" id="RHEA:81731"/>
        <dbReference type="ChEBI" id="CHEBI:15378"/>
        <dbReference type="ChEBI" id="CHEBI:31000"/>
        <dbReference type="ChEBI" id="CHEBI:57287"/>
        <dbReference type="ChEBI" id="CHEBI:57783"/>
        <dbReference type="ChEBI" id="CHEBI:58349"/>
        <dbReference type="ChEBI" id="CHEBI:65059"/>
    </reaction>
    <physiologicalReaction direction="left-to-right" evidence="18">
        <dbReference type="Rhea" id="RHEA:81732"/>
    </physiologicalReaction>
</comment>
<evidence type="ECO:0000313" key="31">
    <source>
        <dbReference type="RefSeq" id="XP_019631764.1"/>
    </source>
</evidence>
<feature type="domain" description="Fatty acyl-CoA reductase C-terminal" evidence="27">
    <location>
        <begin position="358"/>
        <end position="449"/>
    </location>
</feature>
<dbReference type="InterPro" id="IPR013120">
    <property type="entry name" value="FAR_NAD-bd"/>
</dbReference>
<evidence type="ECO:0000256" key="23">
    <source>
        <dbReference type="ARBA" id="ARBA00052665"/>
    </source>
</evidence>
<comment type="catalytic activity">
    <reaction evidence="24">
        <text>tetracosanoyl-CoA + 2 NADPH + 2 H(+) = tetracosan-1-ol + 2 NADP(+) + CoA</text>
        <dbReference type="Rhea" id="RHEA:81735"/>
        <dbReference type="ChEBI" id="CHEBI:15378"/>
        <dbReference type="ChEBI" id="CHEBI:57287"/>
        <dbReference type="ChEBI" id="CHEBI:57783"/>
        <dbReference type="ChEBI" id="CHEBI:58349"/>
        <dbReference type="ChEBI" id="CHEBI:65052"/>
        <dbReference type="ChEBI" id="CHEBI:77413"/>
    </reaction>
    <physiologicalReaction direction="left-to-right" evidence="24">
        <dbReference type="Rhea" id="RHEA:81736"/>
    </physiologicalReaction>
</comment>
<dbReference type="InterPro" id="IPR026055">
    <property type="entry name" value="FAR"/>
</dbReference>
<evidence type="ECO:0000259" key="27">
    <source>
        <dbReference type="Pfam" id="PF03015"/>
    </source>
</evidence>
<evidence type="ECO:0000256" key="10">
    <source>
        <dbReference type="ARBA" id="ARBA00023140"/>
    </source>
</evidence>
<evidence type="ECO:0000256" key="19">
    <source>
        <dbReference type="ARBA" id="ARBA00051014"/>
    </source>
</evidence>
<evidence type="ECO:0000256" key="13">
    <source>
        <dbReference type="ARBA" id="ARBA00049089"/>
    </source>
</evidence>
<evidence type="ECO:0000256" key="17">
    <source>
        <dbReference type="ARBA" id="ARBA00050515"/>
    </source>
</evidence>
<reference evidence="30 31" key="1">
    <citation type="submission" date="2025-04" db="UniProtKB">
        <authorList>
            <consortium name="RefSeq"/>
        </authorList>
    </citation>
    <scope>IDENTIFICATION</scope>
    <source>
        <tissue evidence="30 31">Gonad</tissue>
    </source>
</reference>
<dbReference type="GO" id="GO:0005778">
    <property type="term" value="C:peroxisomal membrane"/>
    <property type="evidence" value="ECO:0007669"/>
    <property type="project" value="UniProtKB-SubCell"/>
</dbReference>
<dbReference type="Pfam" id="PF07993">
    <property type="entry name" value="NAD_binding_4"/>
    <property type="match status" value="1"/>
</dbReference>
<evidence type="ECO:0000256" key="4">
    <source>
        <dbReference type="ARBA" id="ARBA00022692"/>
    </source>
</evidence>
<keyword evidence="4 26" id="KW-0812">Transmembrane</keyword>
<evidence type="ECO:0000256" key="9">
    <source>
        <dbReference type="ARBA" id="ARBA00023136"/>
    </source>
</evidence>
<dbReference type="KEGG" id="bbel:109475549"/>
<dbReference type="CDD" id="cd05236">
    <property type="entry name" value="FAR-N_SDR_e"/>
    <property type="match status" value="1"/>
</dbReference>
<comment type="catalytic activity">
    <reaction evidence="12">
        <text>hexadecanoyl-CoA + 2 NADPH + 2 H(+) = hexadecan-1-ol + 2 NADP(+) + CoA</text>
        <dbReference type="Rhea" id="RHEA:36315"/>
        <dbReference type="ChEBI" id="CHEBI:15378"/>
        <dbReference type="ChEBI" id="CHEBI:16125"/>
        <dbReference type="ChEBI" id="CHEBI:57287"/>
        <dbReference type="ChEBI" id="CHEBI:57379"/>
        <dbReference type="ChEBI" id="CHEBI:57783"/>
        <dbReference type="ChEBI" id="CHEBI:58349"/>
        <dbReference type="EC" id="1.2.1.84"/>
    </reaction>
    <physiologicalReaction direction="left-to-right" evidence="12">
        <dbReference type="Rhea" id="RHEA:36316"/>
    </physiologicalReaction>
</comment>
<dbReference type="GO" id="GO:0010025">
    <property type="term" value="P:wax biosynthetic process"/>
    <property type="evidence" value="ECO:0007669"/>
    <property type="project" value="UniProtKB-ARBA"/>
</dbReference>
<dbReference type="GO" id="GO:0080019">
    <property type="term" value="F:alcohol-forming very long-chain fatty acyl-CoA reductase activity"/>
    <property type="evidence" value="ECO:0007669"/>
    <property type="project" value="InterPro"/>
</dbReference>
<evidence type="ECO:0000256" key="22">
    <source>
        <dbReference type="ARBA" id="ARBA00051449"/>
    </source>
</evidence>
<comment type="catalytic activity">
    <reaction evidence="17">
        <text>an ultra-long-chain fatty acyl-CoA + 2 NADPH + 2 H(+) = an ultra long-chain primary fatty alcohol + 2 NADP(+) + CoA</text>
        <dbReference type="Rhea" id="RHEA:81755"/>
        <dbReference type="ChEBI" id="CHEBI:15378"/>
        <dbReference type="ChEBI" id="CHEBI:57287"/>
        <dbReference type="ChEBI" id="CHEBI:57783"/>
        <dbReference type="ChEBI" id="CHEBI:58349"/>
        <dbReference type="ChEBI" id="CHEBI:143016"/>
        <dbReference type="ChEBI" id="CHEBI:143018"/>
    </reaction>
    <physiologicalReaction direction="left-to-right" evidence="17">
        <dbReference type="Rhea" id="RHEA:81756"/>
    </physiologicalReaction>
</comment>
<dbReference type="PANTHER" id="PTHR11011:SF45">
    <property type="entry name" value="FATTY ACYL-COA REDUCTASE CG8306-RELATED"/>
    <property type="match status" value="1"/>
</dbReference>
<name>A0A6P4Z590_BRABE</name>
<evidence type="ECO:0000256" key="16">
    <source>
        <dbReference type="ARBA" id="ARBA00050452"/>
    </source>
</evidence>
<dbReference type="EC" id="1.2.1.84" evidence="26"/>
<dbReference type="Proteomes" id="UP000515135">
    <property type="component" value="Unplaced"/>
</dbReference>
<comment type="catalytic activity">
    <reaction evidence="19">
        <text>octacosanoyl-CoA + 2 NADPH + 2 H(+) = octacosan-1-ol + 2 NADP(+) + CoA</text>
        <dbReference type="Rhea" id="RHEA:81743"/>
        <dbReference type="ChEBI" id="CHEBI:15378"/>
        <dbReference type="ChEBI" id="CHEBI:28243"/>
        <dbReference type="ChEBI" id="CHEBI:57287"/>
        <dbReference type="ChEBI" id="CHEBI:57783"/>
        <dbReference type="ChEBI" id="CHEBI:58349"/>
        <dbReference type="ChEBI" id="CHEBI:74141"/>
    </reaction>
    <physiologicalReaction direction="left-to-right" evidence="19">
        <dbReference type="Rhea" id="RHEA:81744"/>
    </physiologicalReaction>
</comment>
<accession>A0A6P4Z590</accession>
<evidence type="ECO:0000256" key="21">
    <source>
        <dbReference type="ARBA" id="ARBA00051218"/>
    </source>
</evidence>
<keyword evidence="7 26" id="KW-0560">Oxidoreductase</keyword>
<keyword evidence="10" id="KW-0576">Peroxisome</keyword>
<dbReference type="InterPro" id="IPR033640">
    <property type="entry name" value="FAR_C"/>
</dbReference>
<evidence type="ECO:0000259" key="28">
    <source>
        <dbReference type="Pfam" id="PF07993"/>
    </source>
</evidence>
<evidence type="ECO:0000256" key="7">
    <source>
        <dbReference type="ARBA" id="ARBA00023002"/>
    </source>
</evidence>
<feature type="transmembrane region" description="Helical" evidence="26">
    <location>
        <begin position="467"/>
        <end position="484"/>
    </location>
</feature>
<dbReference type="PANTHER" id="PTHR11011">
    <property type="entry name" value="MALE STERILITY PROTEIN 2-RELATED"/>
    <property type="match status" value="1"/>
</dbReference>
<comment type="catalytic activity">
    <reaction evidence="23">
        <text>24-methylpentacosanoyl-CoA + 2 NADPH + 2 H(+) = 24-methylpentacosan-1-ol + 2 NADP(+) + CoA</text>
        <dbReference type="Rhea" id="RHEA:81779"/>
        <dbReference type="ChEBI" id="CHEBI:15378"/>
        <dbReference type="ChEBI" id="CHEBI:57287"/>
        <dbReference type="ChEBI" id="CHEBI:57783"/>
        <dbReference type="ChEBI" id="CHEBI:58349"/>
        <dbReference type="ChEBI" id="CHEBI:84917"/>
        <dbReference type="ChEBI" id="CHEBI:232002"/>
    </reaction>
    <physiologicalReaction direction="left-to-right" evidence="23">
        <dbReference type="Rhea" id="RHEA:81780"/>
    </physiologicalReaction>
</comment>
<evidence type="ECO:0000256" key="12">
    <source>
        <dbReference type="ARBA" id="ARBA00048521"/>
    </source>
</evidence>
<proteinExistence type="inferred from homology"/>
<dbReference type="Gene3D" id="3.40.50.720">
    <property type="entry name" value="NAD(P)-binding Rossmann-like Domain"/>
    <property type="match status" value="1"/>
</dbReference>
<dbReference type="GO" id="GO:0035336">
    <property type="term" value="P:long-chain fatty-acyl-CoA metabolic process"/>
    <property type="evidence" value="ECO:0007669"/>
    <property type="project" value="TreeGrafter"/>
</dbReference>
<dbReference type="AlphaFoldDB" id="A0A6P4Z590"/>
<comment type="catalytic activity">
    <reaction evidence="16">
        <text>hexacosanoyl-CoA + 2 NADPH + 2 H(+) = hexacosan-1-ol + 2 NADP(+) + CoA</text>
        <dbReference type="Rhea" id="RHEA:81739"/>
        <dbReference type="ChEBI" id="CHEBI:15378"/>
        <dbReference type="ChEBI" id="CHEBI:28415"/>
        <dbReference type="ChEBI" id="CHEBI:57287"/>
        <dbReference type="ChEBI" id="CHEBI:57783"/>
        <dbReference type="ChEBI" id="CHEBI:58349"/>
        <dbReference type="ChEBI" id="CHEBI:64868"/>
    </reaction>
    <physiologicalReaction direction="left-to-right" evidence="16">
        <dbReference type="Rhea" id="RHEA:81740"/>
    </physiologicalReaction>
</comment>
<evidence type="ECO:0000313" key="29">
    <source>
        <dbReference type="Proteomes" id="UP000515135"/>
    </source>
</evidence>
<dbReference type="InterPro" id="IPR036291">
    <property type="entry name" value="NAD(P)-bd_dom_sf"/>
</dbReference>
<comment type="catalytic activity">
    <reaction evidence="15">
        <text>eicosanoyl-CoA + 2 NADPH + 2 H(+) = eicosan-1-ol + 2 NADP(+) + CoA</text>
        <dbReference type="Rhea" id="RHEA:81727"/>
        <dbReference type="ChEBI" id="CHEBI:15378"/>
        <dbReference type="ChEBI" id="CHEBI:57287"/>
        <dbReference type="ChEBI" id="CHEBI:57380"/>
        <dbReference type="ChEBI" id="CHEBI:57783"/>
        <dbReference type="ChEBI" id="CHEBI:58349"/>
        <dbReference type="ChEBI" id="CHEBI:75627"/>
    </reaction>
    <physiologicalReaction direction="left-to-right" evidence="15">
        <dbReference type="Rhea" id="RHEA:81728"/>
    </physiologicalReaction>
</comment>
<keyword evidence="6 26" id="KW-1133">Transmembrane helix</keyword>
<dbReference type="FunFam" id="3.40.50.720:FF:000278">
    <property type="entry name" value="Fatty acyl-CoA reductase"/>
    <property type="match status" value="1"/>
</dbReference>
<feature type="domain" description="Thioester reductase (TE)" evidence="28">
    <location>
        <begin position="16"/>
        <end position="286"/>
    </location>
</feature>
<evidence type="ECO:0000256" key="1">
    <source>
        <dbReference type="ARBA" id="ARBA00004549"/>
    </source>
</evidence>
<comment type="subcellular location">
    <subcellularLocation>
        <location evidence="1">Peroxisome membrane</location>
        <topology evidence="1">Single-pass membrane protein</topology>
    </subcellularLocation>
</comment>
<evidence type="ECO:0000256" key="25">
    <source>
        <dbReference type="ARBA" id="ARBA00052885"/>
    </source>
</evidence>
<sequence>MASAIADFYKDKNVFITGATGFLGKVLVEKLLRSCPEVEGIYLLIRPRGDQTAQERLNKIIGCKLFDKVRHEQPSFHHKLHAIPGDMCEPALGISQSDVDMLVSKIHILFHSAATVRFDDPLKPSMQLNVVGTQYVIALCHKLKHLQAFVHVSTAYANCDRAYIEEVIYPPPVQPQKLIDALEWMDDSMVTKLTPDLIGKRPNTYTFTKACAEYVLTQEAADLPLAIVRPSIIGASWREPLMGWCDNFNGPSGLFVAAGKGLLRTMRGEYNAYADIIPVDLPANLMIAVAWDTAVSRPENIPVYNSTSGGVNPFRWGEIEGMLISIFKKYPLDKPFRRPNCALASNSFMYQYWQIVSHKGPAYLYDIWLRMIGQKPRIVKMYNKLEKALQSMEYFTLHHWEWSHANVDALMAKMGEEDKKIFKFDCRGLHWPTYMENYVLGTKKYVLKEDMDQLPLAKAHLNKLRNIRWGFNTILIVLFWRVLIARTKIARNIWHLVVSLCFKFLHYLRISSTQGP</sequence>
<evidence type="ECO:0000256" key="5">
    <source>
        <dbReference type="ARBA" id="ARBA00022857"/>
    </source>
</evidence>
<gene>
    <name evidence="30 31" type="primary">LOC109475549</name>
</gene>
<keyword evidence="3 26" id="KW-0444">Lipid biosynthesis</keyword>
<evidence type="ECO:0000256" key="24">
    <source>
        <dbReference type="ARBA" id="ARBA00052883"/>
    </source>
</evidence>